<dbReference type="InterPro" id="IPR016163">
    <property type="entry name" value="Ald_DH_C"/>
</dbReference>
<dbReference type="CDD" id="cd07078">
    <property type="entry name" value="ALDH"/>
    <property type="match status" value="1"/>
</dbReference>
<proteinExistence type="inferred from homology"/>
<evidence type="ECO:0000256" key="4">
    <source>
        <dbReference type="ARBA" id="ARBA00049194"/>
    </source>
</evidence>
<comment type="similarity">
    <text evidence="1 6">Belongs to the aldehyde dehydrogenase family.</text>
</comment>
<keyword evidence="10" id="KW-1185">Reference proteome</keyword>
<feature type="active site" evidence="5">
    <location>
        <position position="390"/>
    </location>
</feature>
<dbReference type="OrthoDB" id="9772584at2"/>
<dbReference type="PROSITE" id="PS00687">
    <property type="entry name" value="ALDEHYDE_DEHYDR_GLU"/>
    <property type="match status" value="1"/>
</dbReference>
<dbReference type="EC" id="1.2.1.3" evidence="3"/>
<dbReference type="Pfam" id="PF00171">
    <property type="entry name" value="Aldedh"/>
    <property type="match status" value="1"/>
</dbReference>
<keyword evidence="2 6" id="KW-0560">Oxidoreductase</keyword>
<dbReference type="InterPro" id="IPR029510">
    <property type="entry name" value="Ald_DH_CS_GLU"/>
</dbReference>
<gene>
    <name evidence="9" type="ORF">A6A05_11075</name>
</gene>
<evidence type="ECO:0000259" key="8">
    <source>
        <dbReference type="Pfam" id="PF00857"/>
    </source>
</evidence>
<evidence type="ECO:0000256" key="3">
    <source>
        <dbReference type="ARBA" id="ARBA00024226"/>
    </source>
</evidence>
<dbReference type="STRING" id="1437059.A6A05_11075"/>
<dbReference type="PROSITE" id="PS00070">
    <property type="entry name" value="ALDEHYDE_DEHYDR_CYS"/>
    <property type="match status" value="1"/>
</dbReference>
<accession>A0A178MRE6</accession>
<dbReference type="Pfam" id="PF00857">
    <property type="entry name" value="Isochorismatase"/>
    <property type="match status" value="1"/>
</dbReference>
<dbReference type="GO" id="GO:0004029">
    <property type="term" value="F:aldehyde dehydrogenase (NAD+) activity"/>
    <property type="evidence" value="ECO:0007669"/>
    <property type="project" value="UniProtKB-EC"/>
</dbReference>
<comment type="catalytic activity">
    <reaction evidence="4">
        <text>an aldehyde + NAD(+) + H2O = a carboxylate + NADH + 2 H(+)</text>
        <dbReference type="Rhea" id="RHEA:16185"/>
        <dbReference type="ChEBI" id="CHEBI:15377"/>
        <dbReference type="ChEBI" id="CHEBI:15378"/>
        <dbReference type="ChEBI" id="CHEBI:17478"/>
        <dbReference type="ChEBI" id="CHEBI:29067"/>
        <dbReference type="ChEBI" id="CHEBI:57540"/>
        <dbReference type="ChEBI" id="CHEBI:57945"/>
        <dbReference type="EC" id="1.2.1.3"/>
    </reaction>
</comment>
<evidence type="ECO:0000256" key="2">
    <source>
        <dbReference type="ARBA" id="ARBA00023002"/>
    </source>
</evidence>
<evidence type="ECO:0000256" key="6">
    <source>
        <dbReference type="RuleBase" id="RU003345"/>
    </source>
</evidence>
<dbReference type="PANTHER" id="PTHR42804">
    <property type="entry name" value="ALDEHYDE DEHYDROGENASE"/>
    <property type="match status" value="1"/>
</dbReference>
<dbReference type="CDD" id="cd00431">
    <property type="entry name" value="cysteine_hydrolases"/>
    <property type="match status" value="1"/>
</dbReference>
<evidence type="ECO:0000313" key="9">
    <source>
        <dbReference type="EMBL" id="OAN51300.1"/>
    </source>
</evidence>
<evidence type="ECO:0000313" key="10">
    <source>
        <dbReference type="Proteomes" id="UP000078543"/>
    </source>
</evidence>
<dbReference type="SUPFAM" id="SSF53720">
    <property type="entry name" value="ALDH-like"/>
    <property type="match status" value="1"/>
</dbReference>
<organism evidence="9 10">
    <name type="scientific">Magnetospirillum moscoviense</name>
    <dbReference type="NCBI Taxonomy" id="1437059"/>
    <lineage>
        <taxon>Bacteria</taxon>
        <taxon>Pseudomonadati</taxon>
        <taxon>Pseudomonadota</taxon>
        <taxon>Alphaproteobacteria</taxon>
        <taxon>Rhodospirillales</taxon>
        <taxon>Rhodospirillaceae</taxon>
        <taxon>Magnetospirillum</taxon>
    </lineage>
</organism>
<dbReference type="EMBL" id="LWQU01000132">
    <property type="protein sequence ID" value="OAN51300.1"/>
    <property type="molecule type" value="Genomic_DNA"/>
</dbReference>
<dbReference type="Proteomes" id="UP000078543">
    <property type="component" value="Unassembled WGS sequence"/>
</dbReference>
<dbReference type="Gene3D" id="3.40.309.10">
    <property type="entry name" value="Aldehyde Dehydrogenase, Chain A, domain 2"/>
    <property type="match status" value="1"/>
</dbReference>
<dbReference type="Gene3D" id="3.40.50.850">
    <property type="entry name" value="Isochorismatase-like"/>
    <property type="match status" value="1"/>
</dbReference>
<dbReference type="InterPro" id="IPR016162">
    <property type="entry name" value="Ald_DH_N"/>
</dbReference>
<dbReference type="PANTHER" id="PTHR42804:SF1">
    <property type="entry name" value="ALDEHYDE DEHYDROGENASE-RELATED"/>
    <property type="match status" value="1"/>
</dbReference>
<evidence type="ECO:0000259" key="7">
    <source>
        <dbReference type="Pfam" id="PF00171"/>
    </source>
</evidence>
<reference evidence="9 10" key="1">
    <citation type="submission" date="2016-04" db="EMBL/GenBank/DDBJ databases">
        <title>Draft genome sequence of freshwater magnetotactic bacteria Magnetospirillum marisnigri SP-1 and Magnetospirillum moscoviense BB-1.</title>
        <authorList>
            <person name="Koziaeva V."/>
            <person name="Dziuba M.V."/>
            <person name="Ivanov T.M."/>
            <person name="Kuznetsov B."/>
            <person name="Grouzdev D.S."/>
        </authorList>
    </citation>
    <scope>NUCLEOTIDE SEQUENCE [LARGE SCALE GENOMIC DNA]</scope>
    <source>
        <strain evidence="9 10">BB-1</strain>
    </source>
</reference>
<dbReference type="InterPro" id="IPR000868">
    <property type="entry name" value="Isochorismatase-like_dom"/>
</dbReference>
<comment type="caution">
    <text evidence="9">The sequence shown here is derived from an EMBL/GenBank/DDBJ whole genome shotgun (WGS) entry which is preliminary data.</text>
</comment>
<sequence>MTVERTALLLVDIQEDFLCRPGLLPGAGDVVERVSVLLEGFRRLALPVCHAHTRVSADGSDAMPHWRAKGNTACSAGTAGSLPPASLAPLDGEGMFFKRFFSPFENPGLIAWLRDRQVTTLVVAGLYTHACVRAAALDAYAHGLGVVIAHDGVATTDVLHGEITREYLSTHGVVFAPIAEILGAPAAENGEWAAVERTGRDADEWPLTPPRRRVDMLRRWRAILEERRDLIIAGMVDEIAKPLGDASEEFDRALAHIDDAAELALQESEAVTDGVRVRYRPVGRVALITPWNNPLAIPVGKIAPALAFGNTVVWKPSPYATRTARALLTCLRDTGALPDHVVTLLEGDAETARRLMLDESIDAVSLTGGPASGRLATALCAIGGKPLQAELGGNNAHVVLEGADPAMIAGSLARGAFGFSGQRCTAVRRVIVVDSVYCEFLRAFVGAAEALAVGLPDRPGTIIGPHLAPVRVQALVEGALVEGARLVTGGRCHADVPGAFLPTILECNDPDLDIVQQESFAPIVVMLRARGADDALRLANAVPQGLLAGVSGGTPQERQSFLDGIEAGIVRMGGPPRINASAPFGGWKESGRGCPEHGRWDREFYTRPQAIYDEVTGVMP</sequence>
<feature type="domain" description="Aldehyde dehydrogenase" evidence="7">
    <location>
        <begin position="193"/>
        <end position="610"/>
    </location>
</feature>
<evidence type="ECO:0000256" key="5">
    <source>
        <dbReference type="PROSITE-ProRule" id="PRU10007"/>
    </source>
</evidence>
<feature type="domain" description="Isochorismatase-like" evidence="8">
    <location>
        <begin position="6"/>
        <end position="159"/>
    </location>
</feature>
<evidence type="ECO:0000256" key="1">
    <source>
        <dbReference type="ARBA" id="ARBA00009986"/>
    </source>
</evidence>
<protein>
    <recommendedName>
        <fullName evidence="3">aldehyde dehydrogenase (NAD(+))</fullName>
        <ecNumber evidence="3">1.2.1.3</ecNumber>
    </recommendedName>
</protein>
<dbReference type="InterPro" id="IPR036380">
    <property type="entry name" value="Isochorismatase-like_sf"/>
</dbReference>
<name>A0A178MRE6_9PROT</name>
<dbReference type="SUPFAM" id="SSF52499">
    <property type="entry name" value="Isochorismatase-like hydrolases"/>
    <property type="match status" value="1"/>
</dbReference>
<dbReference type="RefSeq" id="WP_082910832.1">
    <property type="nucleotide sequence ID" value="NZ_LWQU01000132.1"/>
</dbReference>
<dbReference type="Gene3D" id="3.40.605.10">
    <property type="entry name" value="Aldehyde Dehydrogenase, Chain A, domain 1"/>
    <property type="match status" value="1"/>
</dbReference>
<dbReference type="InterPro" id="IPR016161">
    <property type="entry name" value="Ald_DH/histidinol_DH"/>
</dbReference>
<dbReference type="AlphaFoldDB" id="A0A178MRE6"/>
<dbReference type="InterPro" id="IPR016160">
    <property type="entry name" value="Ald_DH_CS_CYS"/>
</dbReference>
<dbReference type="InterPro" id="IPR015590">
    <property type="entry name" value="Aldehyde_DH_dom"/>
</dbReference>